<evidence type="ECO:0000256" key="1">
    <source>
        <dbReference type="SAM" id="Coils"/>
    </source>
</evidence>
<dbReference type="EMBL" id="JAAOAV010000026">
    <property type="protein sequence ID" value="KAF5610746.1"/>
    <property type="molecule type" value="Genomic_DNA"/>
</dbReference>
<gene>
    <name evidence="2" type="ORF">FSUBG_3007</name>
</gene>
<accession>A0A8H5QB68</accession>
<keyword evidence="3" id="KW-1185">Reference proteome</keyword>
<sequence>MSQTLEETMEDLKKQLMQNQLDSLRISIENLANSLGRVPAGTIARSCLAILKSMISLSYCGMIVYINRSHEAVIQHKLEQIQEFQALTCSFADDGKDDRRGSHDRKENLLHLASSIMPATWYFHSYDPSDLFIKQAENIRAICLDELRNHYGNSLMVSSDDDEMSSDVDAPFKRWMEKEDAKFEKHFRLPVIDDVVSVTLRTYKDCRDLKSPSPEGMAIHALCPLGNGEEWSVREIEISSEPSSYPRGTTIEAITMTRNQLAEHYGGRVEYKKEIPATHPSLGHLDLDFDKEIPKEYGIVITWRFVGSEAWRDRYGHIIQQDPFL</sequence>
<reference evidence="2 3" key="1">
    <citation type="submission" date="2020-05" db="EMBL/GenBank/DDBJ databases">
        <title>Identification and distribution of gene clusters putatively required for synthesis of sphingolipid metabolism inhibitors in phylogenetically diverse species of the filamentous fungus Fusarium.</title>
        <authorList>
            <person name="Kim H.-S."/>
            <person name="Busman M."/>
            <person name="Brown D.W."/>
            <person name="Divon H."/>
            <person name="Uhlig S."/>
            <person name="Proctor R.H."/>
        </authorList>
    </citation>
    <scope>NUCLEOTIDE SEQUENCE [LARGE SCALE GENOMIC DNA]</scope>
    <source>
        <strain evidence="2 3">NRRL 66333</strain>
    </source>
</reference>
<feature type="coiled-coil region" evidence="1">
    <location>
        <begin position="2"/>
        <end position="34"/>
    </location>
</feature>
<proteinExistence type="predicted"/>
<keyword evidence="1" id="KW-0175">Coiled coil</keyword>
<comment type="caution">
    <text evidence="2">The sequence shown here is derived from an EMBL/GenBank/DDBJ whole genome shotgun (WGS) entry which is preliminary data.</text>
</comment>
<dbReference type="AlphaFoldDB" id="A0A8H5QB68"/>
<evidence type="ECO:0000313" key="2">
    <source>
        <dbReference type="EMBL" id="KAF5610746.1"/>
    </source>
</evidence>
<dbReference type="RefSeq" id="XP_036541595.1">
    <property type="nucleotide sequence ID" value="XM_036680843.1"/>
</dbReference>
<evidence type="ECO:0000313" key="3">
    <source>
        <dbReference type="Proteomes" id="UP000547976"/>
    </source>
</evidence>
<dbReference type="OrthoDB" id="5050957at2759"/>
<dbReference type="GeneID" id="59315561"/>
<dbReference type="Proteomes" id="UP000547976">
    <property type="component" value="Unassembled WGS sequence"/>
</dbReference>
<name>A0A8H5QB68_GIBSU</name>
<protein>
    <submittedName>
        <fullName evidence="2">Uncharacterized protein</fullName>
    </submittedName>
</protein>
<organism evidence="2 3">
    <name type="scientific">Gibberella subglutinans</name>
    <name type="common">Fusarium subglutinans</name>
    <dbReference type="NCBI Taxonomy" id="42677"/>
    <lineage>
        <taxon>Eukaryota</taxon>
        <taxon>Fungi</taxon>
        <taxon>Dikarya</taxon>
        <taxon>Ascomycota</taxon>
        <taxon>Pezizomycotina</taxon>
        <taxon>Sordariomycetes</taxon>
        <taxon>Hypocreomycetidae</taxon>
        <taxon>Hypocreales</taxon>
        <taxon>Nectriaceae</taxon>
        <taxon>Fusarium</taxon>
        <taxon>Fusarium fujikuroi species complex</taxon>
    </lineage>
</organism>